<dbReference type="AlphaFoldDB" id="A0A1G6X656"/>
<protein>
    <submittedName>
        <fullName evidence="1">Uncharacterized protein</fullName>
    </submittedName>
</protein>
<dbReference type="EMBL" id="FNAF01000006">
    <property type="protein sequence ID" value="SDD73608.1"/>
    <property type="molecule type" value="Genomic_DNA"/>
</dbReference>
<sequence length="76" mass="8654">MFITLKKIQKMREDGVNCIKIDGNTVITKKAYNFAVANEIDLIAVNASVINEKRMDVMKDPGIKIAKFLQKIRDKN</sequence>
<evidence type="ECO:0000313" key="1">
    <source>
        <dbReference type="EMBL" id="SDD73608.1"/>
    </source>
</evidence>
<reference evidence="1 2" key="1">
    <citation type="submission" date="2016-10" db="EMBL/GenBank/DDBJ databases">
        <authorList>
            <person name="de Groot N.N."/>
        </authorList>
    </citation>
    <scope>NUCLEOTIDE SEQUENCE [LARGE SCALE GENOMIC DNA]</scope>
    <source>
        <strain evidence="1 2">DSM 20475</strain>
    </source>
</reference>
<name>A0A1G6X656_PEPNI</name>
<proteinExistence type="predicted"/>
<keyword evidence="2" id="KW-1185">Reference proteome</keyword>
<dbReference type="OrthoDB" id="3190595at2"/>
<dbReference type="STRING" id="2741.SAMN04489866_10662"/>
<evidence type="ECO:0000313" key="2">
    <source>
        <dbReference type="Proteomes" id="UP000198995"/>
    </source>
</evidence>
<dbReference type="RefSeq" id="WP_091791842.1">
    <property type="nucleotide sequence ID" value="NZ_FNAF01000006.1"/>
</dbReference>
<organism evidence="1 2">
    <name type="scientific">Peptococcus niger</name>
    <dbReference type="NCBI Taxonomy" id="2741"/>
    <lineage>
        <taxon>Bacteria</taxon>
        <taxon>Bacillati</taxon>
        <taxon>Bacillota</taxon>
        <taxon>Clostridia</taxon>
        <taxon>Eubacteriales</taxon>
        <taxon>Peptococcaceae</taxon>
        <taxon>Peptococcus</taxon>
    </lineage>
</organism>
<dbReference type="Proteomes" id="UP000198995">
    <property type="component" value="Unassembled WGS sequence"/>
</dbReference>
<gene>
    <name evidence="1" type="ORF">SAMN04489866_10662</name>
</gene>
<accession>A0A1G6X656</accession>